<evidence type="ECO:0000313" key="1">
    <source>
        <dbReference type="EMBL" id="RWR25519.1"/>
    </source>
</evidence>
<dbReference type="RefSeq" id="WP_128234169.1">
    <property type="nucleotide sequence ID" value="NZ_SAUY01000066.1"/>
</dbReference>
<protein>
    <submittedName>
        <fullName evidence="1">Uncharacterized protein</fullName>
    </submittedName>
</protein>
<evidence type="ECO:0000313" key="2">
    <source>
        <dbReference type="Proteomes" id="UP000284451"/>
    </source>
</evidence>
<reference evidence="1 2" key="1">
    <citation type="submission" date="2019-01" db="EMBL/GenBank/DDBJ databases">
        <title>Sinorhodobacter populi sp. nov. isolated from the symptomatic bark tissue of Populus euramericana canker.</title>
        <authorList>
            <person name="Xu G."/>
        </authorList>
    </citation>
    <scope>NUCLEOTIDE SEQUENCE [LARGE SCALE GENOMIC DNA]</scope>
    <source>
        <strain evidence="1 2">07D10-4-3</strain>
    </source>
</reference>
<gene>
    <name evidence="1" type="ORF">D2T29_21945</name>
</gene>
<name>A0A443JYE8_9RHOB</name>
<dbReference type="AlphaFoldDB" id="A0A443JYE8"/>
<accession>A0A443JYE8</accession>
<sequence>MARRIEFQSIVHDGLAAFISRNNDLNGYWALGQLRNWIEDEGAALLVIPLVDDRFSDQKAQISPLSQRFAKTLQFLMESKNMPSEWIQDARFTVELTAPDRLSCSFRVISDLGRSFEANRILSVQRHDPRRELRRCTART</sequence>
<organism evidence="1 2">
    <name type="scientific">Paenirhodobacter populi</name>
    <dbReference type="NCBI Taxonomy" id="2306993"/>
    <lineage>
        <taxon>Bacteria</taxon>
        <taxon>Pseudomonadati</taxon>
        <taxon>Pseudomonadota</taxon>
        <taxon>Alphaproteobacteria</taxon>
        <taxon>Rhodobacterales</taxon>
        <taxon>Rhodobacter group</taxon>
        <taxon>Paenirhodobacter</taxon>
    </lineage>
</organism>
<reference evidence="1 2" key="2">
    <citation type="submission" date="2019-01" db="EMBL/GenBank/DDBJ databases">
        <authorList>
            <person name="Li Y."/>
        </authorList>
    </citation>
    <scope>NUCLEOTIDE SEQUENCE [LARGE SCALE GENOMIC DNA]</scope>
    <source>
        <strain evidence="1 2">07D10-4-3</strain>
    </source>
</reference>
<dbReference type="EMBL" id="SAUY01000066">
    <property type="protein sequence ID" value="RWR25519.1"/>
    <property type="molecule type" value="Genomic_DNA"/>
</dbReference>
<dbReference type="Proteomes" id="UP000284451">
    <property type="component" value="Unassembled WGS sequence"/>
</dbReference>
<proteinExistence type="predicted"/>
<comment type="caution">
    <text evidence="1">The sequence shown here is derived from an EMBL/GenBank/DDBJ whole genome shotgun (WGS) entry which is preliminary data.</text>
</comment>